<proteinExistence type="inferred from homology"/>
<dbReference type="Proteomes" id="UP000060277">
    <property type="component" value="Chromosome"/>
</dbReference>
<accession>A0ABM5WMW3</accession>
<evidence type="ECO:0000256" key="1">
    <source>
        <dbReference type="ARBA" id="ARBA00009437"/>
    </source>
</evidence>
<keyword evidence="8" id="KW-1185">Reference proteome</keyword>
<evidence type="ECO:0000313" key="8">
    <source>
        <dbReference type="Proteomes" id="UP000060277"/>
    </source>
</evidence>
<evidence type="ECO:0000256" key="4">
    <source>
        <dbReference type="ARBA" id="ARBA00023163"/>
    </source>
</evidence>
<dbReference type="PRINTS" id="PR00039">
    <property type="entry name" value="HTHLYSR"/>
</dbReference>
<dbReference type="RefSeq" id="WP_058378819.1">
    <property type="nucleotide sequence ID" value="NZ_CP013480.3"/>
</dbReference>
<dbReference type="InterPro" id="IPR005119">
    <property type="entry name" value="LysR_subst-bd"/>
</dbReference>
<evidence type="ECO:0000256" key="2">
    <source>
        <dbReference type="ARBA" id="ARBA00023015"/>
    </source>
</evidence>
<dbReference type="Pfam" id="PF00126">
    <property type="entry name" value="HTH_1"/>
    <property type="match status" value="1"/>
</dbReference>
<dbReference type="Gene3D" id="1.10.10.10">
    <property type="entry name" value="Winged helix-like DNA-binding domain superfamily/Winged helix DNA-binding domain"/>
    <property type="match status" value="1"/>
</dbReference>
<dbReference type="Gene3D" id="3.40.190.290">
    <property type="match status" value="1"/>
</dbReference>
<organism evidence="7 8">
    <name type="scientific">Pandoraea norimbergensis</name>
    <dbReference type="NCBI Taxonomy" id="93219"/>
    <lineage>
        <taxon>Bacteria</taxon>
        <taxon>Pseudomonadati</taxon>
        <taxon>Pseudomonadota</taxon>
        <taxon>Betaproteobacteria</taxon>
        <taxon>Burkholderiales</taxon>
        <taxon>Burkholderiaceae</taxon>
        <taxon>Pandoraea</taxon>
    </lineage>
</organism>
<dbReference type="Pfam" id="PF03466">
    <property type="entry name" value="LysR_substrate"/>
    <property type="match status" value="1"/>
</dbReference>
<feature type="region of interest" description="Disordered" evidence="5">
    <location>
        <begin position="1"/>
        <end position="22"/>
    </location>
</feature>
<dbReference type="SUPFAM" id="SSF46785">
    <property type="entry name" value="Winged helix' DNA-binding domain"/>
    <property type="match status" value="1"/>
</dbReference>
<gene>
    <name evidence="7" type="ORF">AT302_21140</name>
</gene>
<evidence type="ECO:0000256" key="3">
    <source>
        <dbReference type="ARBA" id="ARBA00023125"/>
    </source>
</evidence>
<feature type="domain" description="HTH lysR-type" evidence="6">
    <location>
        <begin position="37"/>
        <end position="94"/>
    </location>
</feature>
<dbReference type="InterPro" id="IPR036390">
    <property type="entry name" value="WH_DNA-bd_sf"/>
</dbReference>
<dbReference type="InterPro" id="IPR050950">
    <property type="entry name" value="HTH-type_LysR_regulators"/>
</dbReference>
<feature type="compositionally biased region" description="Polar residues" evidence="5">
    <location>
        <begin position="1"/>
        <end position="17"/>
    </location>
</feature>
<dbReference type="SUPFAM" id="SSF53850">
    <property type="entry name" value="Periplasmic binding protein-like II"/>
    <property type="match status" value="1"/>
</dbReference>
<dbReference type="PANTHER" id="PTHR30419">
    <property type="entry name" value="HTH-TYPE TRANSCRIPTIONAL REGULATOR YBHD"/>
    <property type="match status" value="1"/>
</dbReference>
<sequence length="343" mass="37261">MNTRSTTSPQVGPSSDNAHVDDPVRLARQIPAVLRKLRIRDLETLRWLGRTRSFARTAEAAAITQPALSKWLREIEQALGVSLFERTTRRVSPTPYGDALLERAERMLTDLAGVAPAVQALRDGLGLPVNVGILPGMASVLMPQALARIEQTGPALRINLFEETLDRLLPRAHWHEIDLLVCRLDAAAMNAGFGVVPLYDDDVRVFGAHNHPLTRHAAPTWADAARYPWIVPPPGTPMRRAIDTEFAHQGLPAPRVIMESTTLMTNASTAQAMPCLFLASTLGVARSPLGGSLHDFGLRFAHVAPTVGVLHGQAPNAAALALIDVLRDVARTLTPPSYGRSER</sequence>
<dbReference type="PROSITE" id="PS50931">
    <property type="entry name" value="HTH_LYSR"/>
    <property type="match status" value="1"/>
</dbReference>
<evidence type="ECO:0000313" key="7">
    <source>
        <dbReference type="EMBL" id="ALS61909.1"/>
    </source>
</evidence>
<dbReference type="InterPro" id="IPR000847">
    <property type="entry name" value="LysR_HTH_N"/>
</dbReference>
<comment type="similarity">
    <text evidence="1">Belongs to the LysR transcriptional regulatory family.</text>
</comment>
<evidence type="ECO:0000259" key="6">
    <source>
        <dbReference type="PROSITE" id="PS50931"/>
    </source>
</evidence>
<keyword evidence="3" id="KW-0238">DNA-binding</keyword>
<dbReference type="PANTHER" id="PTHR30419:SF8">
    <property type="entry name" value="NITROGEN ASSIMILATION TRANSCRIPTIONAL ACTIVATOR-RELATED"/>
    <property type="match status" value="1"/>
</dbReference>
<keyword evidence="4" id="KW-0804">Transcription</keyword>
<name>A0ABM5WMW3_9BURK</name>
<protein>
    <recommendedName>
        <fullName evidence="6">HTH lysR-type domain-containing protein</fullName>
    </recommendedName>
</protein>
<dbReference type="InterPro" id="IPR036388">
    <property type="entry name" value="WH-like_DNA-bd_sf"/>
</dbReference>
<evidence type="ECO:0000256" key="5">
    <source>
        <dbReference type="SAM" id="MobiDB-lite"/>
    </source>
</evidence>
<keyword evidence="2" id="KW-0805">Transcription regulation</keyword>
<reference evidence="8" key="1">
    <citation type="submission" date="2015-12" db="EMBL/GenBank/DDBJ databases">
        <title>Complete genome sequence of Pandoraea norimbergensis DSM 11628.</title>
        <authorList>
            <person name="Ee R."/>
            <person name="Lim Y.-L."/>
            <person name="Yong D."/>
            <person name="Yin W.-F."/>
            <person name="Chan K.-G."/>
        </authorList>
    </citation>
    <scope>NUCLEOTIDE SEQUENCE [LARGE SCALE GENOMIC DNA]</scope>
    <source>
        <strain evidence="8">DSM 11628</strain>
    </source>
</reference>
<dbReference type="EMBL" id="CP013480">
    <property type="protein sequence ID" value="ALS61909.1"/>
    <property type="molecule type" value="Genomic_DNA"/>
</dbReference>